<keyword evidence="2" id="KW-1185">Reference proteome</keyword>
<name>A0ACC0BY98_CATRO</name>
<protein>
    <submittedName>
        <fullName evidence="1">Uncharacterized protein</fullName>
    </submittedName>
</protein>
<evidence type="ECO:0000313" key="1">
    <source>
        <dbReference type="EMBL" id="KAI5677553.1"/>
    </source>
</evidence>
<reference evidence="2" key="1">
    <citation type="journal article" date="2023" name="Nat. Plants">
        <title>Single-cell RNA sequencing provides a high-resolution roadmap for understanding the multicellular compartmentation of specialized metabolism.</title>
        <authorList>
            <person name="Sun S."/>
            <person name="Shen X."/>
            <person name="Li Y."/>
            <person name="Li Y."/>
            <person name="Wang S."/>
            <person name="Li R."/>
            <person name="Zhang H."/>
            <person name="Shen G."/>
            <person name="Guo B."/>
            <person name="Wei J."/>
            <person name="Xu J."/>
            <person name="St-Pierre B."/>
            <person name="Chen S."/>
            <person name="Sun C."/>
        </authorList>
    </citation>
    <scope>NUCLEOTIDE SEQUENCE [LARGE SCALE GENOMIC DNA]</scope>
</reference>
<dbReference type="EMBL" id="CM044702">
    <property type="protein sequence ID" value="KAI5677553.1"/>
    <property type="molecule type" value="Genomic_DNA"/>
</dbReference>
<organism evidence="1 2">
    <name type="scientific">Catharanthus roseus</name>
    <name type="common">Madagascar periwinkle</name>
    <name type="synonym">Vinca rosea</name>
    <dbReference type="NCBI Taxonomy" id="4058"/>
    <lineage>
        <taxon>Eukaryota</taxon>
        <taxon>Viridiplantae</taxon>
        <taxon>Streptophyta</taxon>
        <taxon>Embryophyta</taxon>
        <taxon>Tracheophyta</taxon>
        <taxon>Spermatophyta</taxon>
        <taxon>Magnoliopsida</taxon>
        <taxon>eudicotyledons</taxon>
        <taxon>Gunneridae</taxon>
        <taxon>Pentapetalae</taxon>
        <taxon>asterids</taxon>
        <taxon>lamiids</taxon>
        <taxon>Gentianales</taxon>
        <taxon>Apocynaceae</taxon>
        <taxon>Rauvolfioideae</taxon>
        <taxon>Vinceae</taxon>
        <taxon>Catharanthinae</taxon>
        <taxon>Catharanthus</taxon>
    </lineage>
</organism>
<dbReference type="Proteomes" id="UP001060085">
    <property type="component" value="Linkage Group LG02"/>
</dbReference>
<comment type="caution">
    <text evidence="1">The sequence shown here is derived from an EMBL/GenBank/DDBJ whole genome shotgun (WGS) entry which is preliminary data.</text>
</comment>
<sequence>MDFVRKTPTTHDTSDLSYESRFWNSLHGLLVQPKVETFIWRVSQNILPIGKNLVEKDMIRAVNRAGLTHTRAGLYPFLAGYGDAQTRIPVDPWRVINVHRKEKIEKYHTGTGIPIPYPRPWRVGSGSKILYPGGYGSGSGSKFNYEGTGLGLGTRHIIVESDSLSAISSLDRNEPDMASVFFIAQIGPSWSFVMYIRRQLLYPLYT</sequence>
<evidence type="ECO:0000313" key="2">
    <source>
        <dbReference type="Proteomes" id="UP001060085"/>
    </source>
</evidence>
<gene>
    <name evidence="1" type="ORF">M9H77_08503</name>
</gene>
<proteinExistence type="predicted"/>
<accession>A0ACC0BY98</accession>